<dbReference type="Gene3D" id="3.40.630.30">
    <property type="match status" value="1"/>
</dbReference>
<gene>
    <name evidence="5" type="ORF">IAB51_02425</name>
</gene>
<dbReference type="Proteomes" id="UP000824002">
    <property type="component" value="Unassembled WGS sequence"/>
</dbReference>
<dbReference type="GO" id="GO:0008999">
    <property type="term" value="F:protein-N-terminal-alanine acetyltransferase activity"/>
    <property type="evidence" value="ECO:0007669"/>
    <property type="project" value="TreeGrafter"/>
</dbReference>
<evidence type="ECO:0000313" key="5">
    <source>
        <dbReference type="EMBL" id="HIS75642.1"/>
    </source>
</evidence>
<accession>A0A9D1FLD4</accession>
<evidence type="ECO:0000313" key="6">
    <source>
        <dbReference type="Proteomes" id="UP000824002"/>
    </source>
</evidence>
<evidence type="ECO:0000256" key="2">
    <source>
        <dbReference type="ARBA" id="ARBA00023315"/>
    </source>
</evidence>
<dbReference type="CDD" id="cd04301">
    <property type="entry name" value="NAT_SF"/>
    <property type="match status" value="1"/>
</dbReference>
<dbReference type="PANTHER" id="PTHR43792:SF8">
    <property type="entry name" value="[RIBOSOMAL PROTEIN US5]-ALANINE N-ACETYLTRANSFERASE"/>
    <property type="match status" value="1"/>
</dbReference>
<organism evidence="5 6">
    <name type="scientific">Candidatus Merdivicinus excrementipullorum</name>
    <dbReference type="NCBI Taxonomy" id="2840867"/>
    <lineage>
        <taxon>Bacteria</taxon>
        <taxon>Bacillati</taxon>
        <taxon>Bacillota</taxon>
        <taxon>Clostridia</taxon>
        <taxon>Eubacteriales</taxon>
        <taxon>Oscillospiraceae</taxon>
        <taxon>Oscillospiraceae incertae sedis</taxon>
        <taxon>Candidatus Merdivicinus</taxon>
    </lineage>
</organism>
<sequence>MNGVNLETSRLLLRRFEMGDLEDLYEYACRPEVGPAAGWKPHESRRETEQILAGFIHGTEVWAVVLKETGKVIGSVGLHGDSHRSSSPEVKMLGYVLSPDYWGRGIMTEAARRVISYAFEERGVQLVSVSHFSFNSRSKRVIEKCGFTYEGTFRRCFLRYDGEWLDECCYSMTREEYFLEGAEKFC</sequence>
<keyword evidence="2" id="KW-0012">Acyltransferase</keyword>
<reference evidence="5" key="2">
    <citation type="journal article" date="2021" name="PeerJ">
        <title>Extensive microbial diversity within the chicken gut microbiome revealed by metagenomics and culture.</title>
        <authorList>
            <person name="Gilroy R."/>
            <person name="Ravi A."/>
            <person name="Getino M."/>
            <person name="Pursley I."/>
            <person name="Horton D.L."/>
            <person name="Alikhan N.F."/>
            <person name="Baker D."/>
            <person name="Gharbi K."/>
            <person name="Hall N."/>
            <person name="Watson M."/>
            <person name="Adriaenssens E.M."/>
            <person name="Foster-Nyarko E."/>
            <person name="Jarju S."/>
            <person name="Secka A."/>
            <person name="Antonio M."/>
            <person name="Oren A."/>
            <person name="Chaudhuri R.R."/>
            <person name="La Ragione R."/>
            <person name="Hildebrand F."/>
            <person name="Pallen M.J."/>
        </authorList>
    </citation>
    <scope>NUCLEOTIDE SEQUENCE</scope>
    <source>
        <strain evidence="5">CHK199-13235</strain>
    </source>
</reference>
<keyword evidence="1" id="KW-0808">Transferase</keyword>
<dbReference type="PROSITE" id="PS51186">
    <property type="entry name" value="GNAT"/>
    <property type="match status" value="1"/>
</dbReference>
<dbReference type="GO" id="GO:0005737">
    <property type="term" value="C:cytoplasm"/>
    <property type="evidence" value="ECO:0007669"/>
    <property type="project" value="TreeGrafter"/>
</dbReference>
<name>A0A9D1FLD4_9FIRM</name>
<feature type="domain" description="N-acetyltransferase" evidence="4">
    <location>
        <begin position="11"/>
        <end position="175"/>
    </location>
</feature>
<comment type="caution">
    <text evidence="5">The sequence shown here is derived from an EMBL/GenBank/DDBJ whole genome shotgun (WGS) entry which is preliminary data.</text>
</comment>
<protein>
    <submittedName>
        <fullName evidence="5">GNAT family N-acetyltransferase</fullName>
    </submittedName>
</protein>
<comment type="similarity">
    <text evidence="3">Belongs to the acetyltransferase family. RimJ subfamily.</text>
</comment>
<evidence type="ECO:0000256" key="3">
    <source>
        <dbReference type="ARBA" id="ARBA00038502"/>
    </source>
</evidence>
<dbReference type="InterPro" id="IPR051531">
    <property type="entry name" value="N-acetyltransferase"/>
</dbReference>
<dbReference type="AlphaFoldDB" id="A0A9D1FLD4"/>
<dbReference type="InterPro" id="IPR016181">
    <property type="entry name" value="Acyl_CoA_acyltransferase"/>
</dbReference>
<reference evidence="5" key="1">
    <citation type="submission" date="2020-10" db="EMBL/GenBank/DDBJ databases">
        <authorList>
            <person name="Gilroy R."/>
        </authorList>
    </citation>
    <scope>NUCLEOTIDE SEQUENCE</scope>
    <source>
        <strain evidence="5">CHK199-13235</strain>
    </source>
</reference>
<dbReference type="InterPro" id="IPR000182">
    <property type="entry name" value="GNAT_dom"/>
</dbReference>
<dbReference type="SUPFAM" id="SSF55729">
    <property type="entry name" value="Acyl-CoA N-acyltransferases (Nat)"/>
    <property type="match status" value="1"/>
</dbReference>
<evidence type="ECO:0000259" key="4">
    <source>
        <dbReference type="PROSITE" id="PS51186"/>
    </source>
</evidence>
<dbReference type="EMBL" id="DVJP01000020">
    <property type="protein sequence ID" value="HIS75642.1"/>
    <property type="molecule type" value="Genomic_DNA"/>
</dbReference>
<proteinExistence type="inferred from homology"/>
<dbReference type="Pfam" id="PF13302">
    <property type="entry name" value="Acetyltransf_3"/>
    <property type="match status" value="1"/>
</dbReference>
<dbReference type="PANTHER" id="PTHR43792">
    <property type="entry name" value="GNAT FAMILY, PUTATIVE (AFU_ORTHOLOGUE AFUA_3G00765)-RELATED-RELATED"/>
    <property type="match status" value="1"/>
</dbReference>
<evidence type="ECO:0000256" key="1">
    <source>
        <dbReference type="ARBA" id="ARBA00022679"/>
    </source>
</evidence>